<organism evidence="1 2">
    <name type="scientific">Bifidobacterium oedipodis</name>
    <dbReference type="NCBI Taxonomy" id="2675322"/>
    <lineage>
        <taxon>Bacteria</taxon>
        <taxon>Bacillati</taxon>
        <taxon>Actinomycetota</taxon>
        <taxon>Actinomycetes</taxon>
        <taxon>Bifidobacteriales</taxon>
        <taxon>Bifidobacteriaceae</taxon>
        <taxon>Bifidobacterium</taxon>
    </lineage>
</organism>
<evidence type="ECO:0000313" key="2">
    <source>
        <dbReference type="Proteomes" id="UP000532194"/>
    </source>
</evidence>
<reference evidence="1 2" key="1">
    <citation type="submission" date="2020-02" db="EMBL/GenBank/DDBJ databases">
        <title>Characterization of phylogenetic diversity of novel bifidobacterial species isolated in Czech ZOOs.</title>
        <authorList>
            <person name="Lugli G.A."/>
            <person name="Vera N.B."/>
            <person name="Ventura M."/>
        </authorList>
    </citation>
    <scope>NUCLEOTIDE SEQUENCE [LARGE SCALE GENOMIC DNA]</scope>
    <source>
        <strain evidence="1 2">DSM 109957</strain>
    </source>
</reference>
<dbReference type="EMBL" id="JAAIII010000007">
    <property type="protein sequence ID" value="NMM94888.1"/>
    <property type="molecule type" value="Genomic_DNA"/>
</dbReference>
<sequence>MGERICSIAGCGEIAEAQGLCTKHFTAALTHGVFFGRRRSFNEQHPAQATHQSCVIAQA</sequence>
<keyword evidence="2" id="KW-1185">Reference proteome</keyword>
<evidence type="ECO:0000313" key="1">
    <source>
        <dbReference type="EMBL" id="NMM94888.1"/>
    </source>
</evidence>
<comment type="caution">
    <text evidence="1">The sequence shown here is derived from an EMBL/GenBank/DDBJ whole genome shotgun (WGS) entry which is preliminary data.</text>
</comment>
<dbReference type="AlphaFoldDB" id="A0A7Y0ERY6"/>
<protein>
    <submittedName>
        <fullName evidence="1">Uncharacterized protein</fullName>
    </submittedName>
</protein>
<gene>
    <name evidence="1" type="ORF">G1C95_2076</name>
</gene>
<accession>A0A7Y0ERY6</accession>
<proteinExistence type="predicted"/>
<name>A0A7Y0ERY6_9BIFI</name>
<dbReference type="Proteomes" id="UP000532194">
    <property type="component" value="Unassembled WGS sequence"/>
</dbReference>